<keyword evidence="2" id="KW-1185">Reference proteome</keyword>
<dbReference type="RefSeq" id="WP_074641922.1">
    <property type="nucleotide sequence ID" value="NZ_FOFU01000002.1"/>
</dbReference>
<dbReference type="EMBL" id="FOFU01000002">
    <property type="protein sequence ID" value="SEQ14133.1"/>
    <property type="molecule type" value="Genomic_DNA"/>
</dbReference>
<dbReference type="OrthoDB" id="9800872at2"/>
<dbReference type="Proteomes" id="UP000182360">
    <property type="component" value="Unassembled WGS sequence"/>
</dbReference>
<reference evidence="1 2" key="1">
    <citation type="submission" date="2016-10" db="EMBL/GenBank/DDBJ databases">
        <authorList>
            <person name="de Groot N.N."/>
        </authorList>
    </citation>
    <scope>NUCLEOTIDE SEQUENCE [LARGE SCALE GENOMIC DNA]</scope>
    <source>
        <strain evidence="1 2">B25</strain>
    </source>
</reference>
<sequence length="161" mass="18617">METEEISVGEFVSRLFELKLARTQTNSPRKSAAAEDILRYGHYRGWLEDQDERHPETLLNRQTAARIAHMFLLIECGLPDLSDITPSTVLKDLYTCRVCANHIAQIYTRGIIKSWNEDEKYDLQNKKESDSSDSSEFFFNHLAQVSKPDALEIIRKLEQIL</sequence>
<evidence type="ECO:0000313" key="2">
    <source>
        <dbReference type="Proteomes" id="UP000182360"/>
    </source>
</evidence>
<accession>A0A1H9DN15</accession>
<gene>
    <name evidence="1" type="ORF">SAMN04487977_102615</name>
</gene>
<protein>
    <submittedName>
        <fullName evidence="1">Uncharacterized protein</fullName>
    </submittedName>
</protein>
<name>A0A1H9DN15_9SPIR</name>
<evidence type="ECO:0000313" key="1">
    <source>
        <dbReference type="EMBL" id="SEQ14133.1"/>
    </source>
</evidence>
<organism evidence="1 2">
    <name type="scientific">Treponema bryantii</name>
    <dbReference type="NCBI Taxonomy" id="163"/>
    <lineage>
        <taxon>Bacteria</taxon>
        <taxon>Pseudomonadati</taxon>
        <taxon>Spirochaetota</taxon>
        <taxon>Spirochaetia</taxon>
        <taxon>Spirochaetales</taxon>
        <taxon>Treponemataceae</taxon>
        <taxon>Treponema</taxon>
    </lineage>
</organism>
<dbReference type="AlphaFoldDB" id="A0A1H9DN15"/>
<proteinExistence type="predicted"/>